<sequence>MGAGASAARGNGAGRQGPWAITDNSIAGDTFVFAVKQHVQCTFEGLGSLHGCRHEDYRRQGGKGAINGLHSDWVTEDVLAMARPSDRLLQEYDIVGQFEKAGIAGIINLQEVGEHAGCGDGILPGSGFSYTPEKFMAHGIFHYNFSWRDMGCPALDYTLNIVQVVAFTIDAGRKIAVHCHAGLGRTGLVIACYLVFTDKFLPAEAVAEVRRRRPGSLQTRAQVEHVTKFANYLALLRTVFPPSNHKKHPAASLLTLIANQRRLLHGEIGVRLRYVPRLVDEVSRELRDRAKSEDGSRAASSVLQDTEETGLRGRLGGEDQRQIEVVKQQINGGQWAGLARLGPAALAQLLLNWLRTLEECMIPTEVLHNTLAANSVSEAASRLQAAGKVAFRTLRTLAQLMLDVSRGDRTLETRLAQRLAWEVLRPVPPVISGDGPSADPLEWSPQLGRILVATLEVEQPFSPAASTPFGTAYMSPFLQDTSSRGSESRVEQSTVKARSAPERTADIQPGCVNTGTPPEAGLASKGYPLDGASGGSAGNDRGYNGAPGGLHVSGGRGLDGKQAGHVESHPRAQKGEVVLNGGAALPMIRTQQRT</sequence>
<feature type="compositionally biased region" description="Gly residues" evidence="2">
    <location>
        <begin position="545"/>
        <end position="557"/>
    </location>
</feature>
<dbReference type="AlphaFoldDB" id="A0A1Y1HQA7"/>
<dbReference type="Proteomes" id="UP000054558">
    <property type="component" value="Unassembled WGS sequence"/>
</dbReference>
<dbReference type="STRING" id="105231.A0A1Y1HQA7"/>
<dbReference type="InterPro" id="IPR020422">
    <property type="entry name" value="TYR_PHOSPHATASE_DUAL_dom"/>
</dbReference>
<dbReference type="Pfam" id="PF22785">
    <property type="entry name" value="Tc-R-P"/>
    <property type="match status" value="1"/>
</dbReference>
<dbReference type="InterPro" id="IPR050561">
    <property type="entry name" value="PTP"/>
</dbReference>
<keyword evidence="1" id="KW-0378">Hydrolase</keyword>
<dbReference type="InterPro" id="IPR016130">
    <property type="entry name" value="Tyr_Pase_AS"/>
</dbReference>
<feature type="region of interest" description="Disordered" evidence="2">
    <location>
        <begin position="289"/>
        <end position="313"/>
    </location>
</feature>
<dbReference type="OrthoDB" id="2017893at2759"/>
<reference evidence="5 6" key="1">
    <citation type="journal article" date="2014" name="Nat. Commun.">
        <title>Klebsormidium flaccidum genome reveals primary factors for plant terrestrial adaptation.</title>
        <authorList>
            <person name="Hori K."/>
            <person name="Maruyama F."/>
            <person name="Fujisawa T."/>
            <person name="Togashi T."/>
            <person name="Yamamoto N."/>
            <person name="Seo M."/>
            <person name="Sato S."/>
            <person name="Yamada T."/>
            <person name="Mori H."/>
            <person name="Tajima N."/>
            <person name="Moriyama T."/>
            <person name="Ikeuchi M."/>
            <person name="Watanabe M."/>
            <person name="Wada H."/>
            <person name="Kobayashi K."/>
            <person name="Saito M."/>
            <person name="Masuda T."/>
            <person name="Sasaki-Sekimoto Y."/>
            <person name="Mashiguchi K."/>
            <person name="Awai K."/>
            <person name="Shimojima M."/>
            <person name="Masuda S."/>
            <person name="Iwai M."/>
            <person name="Nobusawa T."/>
            <person name="Narise T."/>
            <person name="Kondo S."/>
            <person name="Saito H."/>
            <person name="Sato R."/>
            <person name="Murakawa M."/>
            <person name="Ihara Y."/>
            <person name="Oshima-Yamada Y."/>
            <person name="Ohtaka K."/>
            <person name="Satoh M."/>
            <person name="Sonobe K."/>
            <person name="Ishii M."/>
            <person name="Ohtani R."/>
            <person name="Kanamori-Sato M."/>
            <person name="Honoki R."/>
            <person name="Miyazaki D."/>
            <person name="Mochizuki H."/>
            <person name="Umetsu J."/>
            <person name="Higashi K."/>
            <person name="Shibata D."/>
            <person name="Kamiya Y."/>
            <person name="Sato N."/>
            <person name="Nakamura Y."/>
            <person name="Tabata S."/>
            <person name="Ida S."/>
            <person name="Kurokawa K."/>
            <person name="Ohta H."/>
        </authorList>
    </citation>
    <scope>NUCLEOTIDE SEQUENCE [LARGE SCALE GENOMIC DNA]</scope>
    <source>
        <strain evidence="5 6">NIES-2285</strain>
    </source>
</reference>
<dbReference type="FunFam" id="3.90.190.10:FF:000157">
    <property type="entry name" value="Protein-tyrosine phosphatase"/>
    <property type="match status" value="1"/>
</dbReference>
<evidence type="ECO:0000259" key="4">
    <source>
        <dbReference type="PROSITE" id="PS50056"/>
    </source>
</evidence>
<dbReference type="Gene3D" id="3.90.190.10">
    <property type="entry name" value="Protein tyrosine phosphatase superfamily"/>
    <property type="match status" value="1"/>
</dbReference>
<evidence type="ECO:0000313" key="5">
    <source>
        <dbReference type="EMBL" id="GAQ78747.1"/>
    </source>
</evidence>
<dbReference type="InterPro" id="IPR003595">
    <property type="entry name" value="Tyr_Pase_cat"/>
</dbReference>
<dbReference type="InterPro" id="IPR000387">
    <property type="entry name" value="Tyr_Pase_dom"/>
</dbReference>
<dbReference type="GO" id="GO:0005737">
    <property type="term" value="C:cytoplasm"/>
    <property type="evidence" value="ECO:0000318"/>
    <property type="project" value="GO_Central"/>
</dbReference>
<organism evidence="5 6">
    <name type="scientific">Klebsormidium nitens</name>
    <name type="common">Green alga</name>
    <name type="synonym">Ulothrix nitens</name>
    <dbReference type="NCBI Taxonomy" id="105231"/>
    <lineage>
        <taxon>Eukaryota</taxon>
        <taxon>Viridiplantae</taxon>
        <taxon>Streptophyta</taxon>
        <taxon>Klebsormidiophyceae</taxon>
        <taxon>Klebsormidiales</taxon>
        <taxon>Klebsormidiaceae</taxon>
        <taxon>Klebsormidium</taxon>
    </lineage>
</organism>
<dbReference type="SUPFAM" id="SSF52799">
    <property type="entry name" value="(Phosphotyrosine protein) phosphatases II"/>
    <property type="match status" value="1"/>
</dbReference>
<dbReference type="SMART" id="SM00404">
    <property type="entry name" value="PTPc_motif"/>
    <property type="match status" value="1"/>
</dbReference>
<dbReference type="InterPro" id="IPR049573">
    <property type="entry name" value="PTPDC1_PTP"/>
</dbReference>
<dbReference type="PROSITE" id="PS00383">
    <property type="entry name" value="TYR_PHOSPHATASE_1"/>
    <property type="match status" value="1"/>
</dbReference>
<feature type="domain" description="Tyrosine-protein phosphatase" evidence="3">
    <location>
        <begin position="69"/>
        <end position="238"/>
    </location>
</feature>
<dbReference type="PROSITE" id="PS50054">
    <property type="entry name" value="TYR_PHOSPHATASE_DUAL"/>
    <property type="match status" value="1"/>
</dbReference>
<keyword evidence="6" id="KW-1185">Reference proteome</keyword>
<dbReference type="PROSITE" id="PS50056">
    <property type="entry name" value="TYR_PHOSPHATASE_2"/>
    <property type="match status" value="1"/>
</dbReference>
<feature type="compositionally biased region" description="Basic and acidic residues" evidence="2">
    <location>
        <begin position="558"/>
        <end position="574"/>
    </location>
</feature>
<feature type="domain" description="Tyrosine specific protein phosphatases" evidence="4">
    <location>
        <begin position="159"/>
        <end position="224"/>
    </location>
</feature>
<name>A0A1Y1HQA7_KLENI</name>
<dbReference type="EMBL" id="DF236967">
    <property type="protein sequence ID" value="GAQ78747.1"/>
    <property type="molecule type" value="Genomic_DNA"/>
</dbReference>
<dbReference type="PANTHER" id="PTHR23339">
    <property type="entry name" value="TYROSINE SPECIFIC PROTEIN PHOSPHATASE AND DUAL SPECIFICITY PROTEIN PHOSPHATASE"/>
    <property type="match status" value="1"/>
</dbReference>
<protein>
    <submittedName>
        <fullName evidence="5">Putative DUAL SPECIFICITY PROTEIN PHOSPHATASE</fullName>
    </submittedName>
</protein>
<feature type="compositionally biased region" description="Polar residues" evidence="2">
    <location>
        <begin position="478"/>
        <end position="496"/>
    </location>
</feature>
<evidence type="ECO:0000259" key="3">
    <source>
        <dbReference type="PROSITE" id="PS50054"/>
    </source>
</evidence>
<evidence type="ECO:0000313" key="6">
    <source>
        <dbReference type="Proteomes" id="UP000054558"/>
    </source>
</evidence>
<accession>A0A1Y1HQA7</accession>
<gene>
    <name evidence="5" type="ORF">KFL_000180300</name>
</gene>
<evidence type="ECO:0000256" key="1">
    <source>
        <dbReference type="ARBA" id="ARBA00022801"/>
    </source>
</evidence>
<proteinExistence type="predicted"/>
<dbReference type="GO" id="GO:0004725">
    <property type="term" value="F:protein tyrosine phosphatase activity"/>
    <property type="evidence" value="ECO:0000318"/>
    <property type="project" value="GO_Central"/>
</dbReference>
<feature type="region of interest" description="Disordered" evidence="2">
    <location>
        <begin position="477"/>
        <end position="575"/>
    </location>
</feature>
<dbReference type="GO" id="GO:0060271">
    <property type="term" value="P:cilium assembly"/>
    <property type="evidence" value="ECO:0000318"/>
    <property type="project" value="GO_Central"/>
</dbReference>
<evidence type="ECO:0000256" key="2">
    <source>
        <dbReference type="SAM" id="MobiDB-lite"/>
    </source>
</evidence>
<dbReference type="InterPro" id="IPR029021">
    <property type="entry name" value="Prot-tyrosine_phosphatase-like"/>
</dbReference>
<dbReference type="CDD" id="cd14506">
    <property type="entry name" value="PTP_PTPDC1"/>
    <property type="match status" value="1"/>
</dbReference>